<dbReference type="EMBL" id="SRPF01000002">
    <property type="protein sequence ID" value="TGN40582.1"/>
    <property type="molecule type" value="Genomic_DNA"/>
</dbReference>
<protein>
    <submittedName>
        <fullName evidence="2">Sel1 repeat family protein</fullName>
    </submittedName>
</protein>
<feature type="chain" id="PRO_5021302994" evidence="1">
    <location>
        <begin position="28"/>
        <end position="203"/>
    </location>
</feature>
<dbReference type="Pfam" id="PF08238">
    <property type="entry name" value="Sel1"/>
    <property type="match status" value="2"/>
</dbReference>
<dbReference type="RefSeq" id="WP_135803244.1">
    <property type="nucleotide sequence ID" value="NZ_SRPF01000002.1"/>
</dbReference>
<feature type="signal peptide" evidence="1">
    <location>
        <begin position="1"/>
        <end position="27"/>
    </location>
</feature>
<keyword evidence="1" id="KW-0732">Signal</keyword>
<dbReference type="AlphaFoldDB" id="A0A4Z1CIC6"/>
<dbReference type="InterPro" id="IPR011990">
    <property type="entry name" value="TPR-like_helical_dom_sf"/>
</dbReference>
<sequence>MNRRWLTRTAVPALALGLMLSTPVATAADNESDDQDYVTRDMIRSLNAYAVYKMGQYESAFEQYLELAEEGSRQGMVNVANMFAQGQGVEKSQEKAFQWYFRAAESGDSISMVEVARAYDQGLGTDINRHQAVHWYQKAAQAGNNDARWRLGKRLYNEGSTAEGLCLIQAAEEGGQPSAQQFLSALKQDTGLEETLSQLTCSP</sequence>
<proteinExistence type="predicted"/>
<evidence type="ECO:0000256" key="1">
    <source>
        <dbReference type="SAM" id="SignalP"/>
    </source>
</evidence>
<dbReference type="InterPro" id="IPR050767">
    <property type="entry name" value="Sel1_AlgK"/>
</dbReference>
<gene>
    <name evidence="2" type="ORF">E5Q11_10030</name>
</gene>
<keyword evidence="3" id="KW-1185">Reference proteome</keyword>
<dbReference type="Gene3D" id="1.25.40.10">
    <property type="entry name" value="Tetratricopeptide repeat domain"/>
    <property type="match status" value="1"/>
</dbReference>
<evidence type="ECO:0000313" key="2">
    <source>
        <dbReference type="EMBL" id="TGN40582.1"/>
    </source>
</evidence>
<accession>A0A4Z1CIC6</accession>
<dbReference type="PANTHER" id="PTHR11102:SF160">
    <property type="entry name" value="ERAD-ASSOCIATED E3 UBIQUITIN-PROTEIN LIGASE COMPONENT HRD3"/>
    <property type="match status" value="1"/>
</dbReference>
<dbReference type="PANTHER" id="PTHR11102">
    <property type="entry name" value="SEL-1-LIKE PROTEIN"/>
    <property type="match status" value="1"/>
</dbReference>
<name>A0A4Z1CIC6_9GAMM</name>
<dbReference type="OrthoDB" id="5886447at2"/>
<dbReference type="SMART" id="SM00671">
    <property type="entry name" value="SEL1"/>
    <property type="match status" value="2"/>
</dbReference>
<comment type="caution">
    <text evidence="2">The sequence shown here is derived from an EMBL/GenBank/DDBJ whole genome shotgun (WGS) entry which is preliminary data.</text>
</comment>
<reference evidence="2 3" key="1">
    <citation type="submission" date="2019-04" db="EMBL/GenBank/DDBJ databases">
        <authorList>
            <person name="Park S."/>
            <person name="Yoon J.-H."/>
        </authorList>
    </citation>
    <scope>NUCLEOTIDE SEQUENCE [LARGE SCALE GENOMIC DNA]</scope>
    <source>
        <strain evidence="2 3">HJM-18</strain>
    </source>
</reference>
<dbReference type="SUPFAM" id="SSF81901">
    <property type="entry name" value="HCP-like"/>
    <property type="match status" value="1"/>
</dbReference>
<organism evidence="2 3">
    <name type="scientific">Marinobacter confluentis</name>
    <dbReference type="NCBI Taxonomy" id="1697557"/>
    <lineage>
        <taxon>Bacteria</taxon>
        <taxon>Pseudomonadati</taxon>
        <taxon>Pseudomonadota</taxon>
        <taxon>Gammaproteobacteria</taxon>
        <taxon>Pseudomonadales</taxon>
        <taxon>Marinobacteraceae</taxon>
        <taxon>Marinobacter</taxon>
    </lineage>
</organism>
<dbReference type="Proteomes" id="UP000298325">
    <property type="component" value="Unassembled WGS sequence"/>
</dbReference>
<dbReference type="InterPro" id="IPR006597">
    <property type="entry name" value="Sel1-like"/>
</dbReference>
<evidence type="ECO:0000313" key="3">
    <source>
        <dbReference type="Proteomes" id="UP000298325"/>
    </source>
</evidence>